<evidence type="ECO:0000313" key="3">
    <source>
        <dbReference type="Proteomes" id="UP001168877"/>
    </source>
</evidence>
<reference evidence="2" key="2">
    <citation type="submission" date="2023-06" db="EMBL/GenBank/DDBJ databases">
        <authorList>
            <person name="Swenson N.G."/>
            <person name="Wegrzyn J.L."/>
            <person name="Mcevoy S.L."/>
        </authorList>
    </citation>
    <scope>NUCLEOTIDE SEQUENCE</scope>
    <source>
        <strain evidence="2">NS2018</strain>
        <tissue evidence="2">Leaf</tissue>
    </source>
</reference>
<gene>
    <name evidence="2" type="ORF">LWI29_036672</name>
</gene>
<proteinExistence type="predicted"/>
<reference evidence="2" key="1">
    <citation type="journal article" date="2022" name="Plant J.">
        <title>Strategies of tolerance reflected in two North American maple genomes.</title>
        <authorList>
            <person name="McEvoy S.L."/>
            <person name="Sezen U.U."/>
            <person name="Trouern-Trend A."/>
            <person name="McMahon S.M."/>
            <person name="Schaberg P.G."/>
            <person name="Yang J."/>
            <person name="Wegrzyn J.L."/>
            <person name="Swenson N.G."/>
        </authorList>
    </citation>
    <scope>NUCLEOTIDE SEQUENCE</scope>
    <source>
        <strain evidence="2">NS2018</strain>
    </source>
</reference>
<organism evidence="2 3">
    <name type="scientific">Acer saccharum</name>
    <name type="common">Sugar maple</name>
    <dbReference type="NCBI Taxonomy" id="4024"/>
    <lineage>
        <taxon>Eukaryota</taxon>
        <taxon>Viridiplantae</taxon>
        <taxon>Streptophyta</taxon>
        <taxon>Embryophyta</taxon>
        <taxon>Tracheophyta</taxon>
        <taxon>Spermatophyta</taxon>
        <taxon>Magnoliopsida</taxon>
        <taxon>eudicotyledons</taxon>
        <taxon>Gunneridae</taxon>
        <taxon>Pentapetalae</taxon>
        <taxon>rosids</taxon>
        <taxon>malvids</taxon>
        <taxon>Sapindales</taxon>
        <taxon>Sapindaceae</taxon>
        <taxon>Hippocastanoideae</taxon>
        <taxon>Acereae</taxon>
        <taxon>Acer</taxon>
    </lineage>
</organism>
<dbReference type="Proteomes" id="UP001168877">
    <property type="component" value="Unassembled WGS sequence"/>
</dbReference>
<evidence type="ECO:0000313" key="2">
    <source>
        <dbReference type="EMBL" id="KAK0585944.1"/>
    </source>
</evidence>
<protein>
    <submittedName>
        <fullName evidence="2">Uncharacterized protein</fullName>
    </submittedName>
</protein>
<dbReference type="AlphaFoldDB" id="A0AA39SC00"/>
<feature type="compositionally biased region" description="Basic and acidic residues" evidence="1">
    <location>
        <begin position="140"/>
        <end position="152"/>
    </location>
</feature>
<keyword evidence="3" id="KW-1185">Reference proteome</keyword>
<comment type="caution">
    <text evidence="2">The sequence shown here is derived from an EMBL/GenBank/DDBJ whole genome shotgun (WGS) entry which is preliminary data.</text>
</comment>
<dbReference type="PANTHER" id="PTHR36310">
    <property type="entry name" value="CYCLIN-DEPENDENT PROTEIN KINASE INHIBITOR SMR11"/>
    <property type="match status" value="1"/>
</dbReference>
<sequence length="300" mass="32968">MTISSFPFSFFTAHPRGHAFQQVVCTFQLYESDYDYGSEYFNLIQPACSQLFLPCVLTALIMGSGACEDQSSKCKDSSPKFAEKLDGVSDKEPVELSTVADGNGMASLEPITPVPNREAADSQFDCKSPLSVPNRPAKHSCFDSKTSGKDDPVASIGDSSPKTPRDVVFDPFAPAPDHLAMAPLNKKYINQVRSSVARRLNFESSLLFEEHNKTCSDGMESISDEEIFESVYNNLLEAIVSKQTECFLEEIPNIEWDSDCCKTPPVTRLNGIAETCPGAPKKSSAVSRKIDLGLCRKLEY</sequence>
<name>A0AA39SC00_ACESA</name>
<evidence type="ECO:0000256" key="1">
    <source>
        <dbReference type="SAM" id="MobiDB-lite"/>
    </source>
</evidence>
<accession>A0AA39SC00</accession>
<dbReference type="InterPro" id="IPR038971">
    <property type="entry name" value="SMR11/SMR16"/>
</dbReference>
<dbReference type="EMBL" id="JAUESC010000383">
    <property type="protein sequence ID" value="KAK0585944.1"/>
    <property type="molecule type" value="Genomic_DNA"/>
</dbReference>
<dbReference type="PANTHER" id="PTHR36310:SF1">
    <property type="entry name" value="CYCLIN-DEPENDENT PROTEIN KINASE INHIBITOR SMR11"/>
    <property type="match status" value="1"/>
</dbReference>
<feature type="region of interest" description="Disordered" evidence="1">
    <location>
        <begin position="118"/>
        <end position="166"/>
    </location>
</feature>